<reference evidence="2" key="1">
    <citation type="journal article" date="2005" name="Nature">
        <title>The map-based sequence of the rice genome.</title>
        <authorList>
            <consortium name="International rice genome sequencing project (IRGSP)"/>
            <person name="Matsumoto T."/>
            <person name="Wu J."/>
            <person name="Kanamori H."/>
            <person name="Katayose Y."/>
            <person name="Fujisawa M."/>
            <person name="Namiki N."/>
            <person name="Mizuno H."/>
            <person name="Yamamoto K."/>
            <person name="Antonio B.A."/>
            <person name="Baba T."/>
            <person name="Sakata K."/>
            <person name="Nagamura Y."/>
            <person name="Aoki H."/>
            <person name="Arikawa K."/>
            <person name="Arita K."/>
            <person name="Bito T."/>
            <person name="Chiden Y."/>
            <person name="Fujitsuka N."/>
            <person name="Fukunaka R."/>
            <person name="Hamada M."/>
            <person name="Harada C."/>
            <person name="Hayashi A."/>
            <person name="Hijishita S."/>
            <person name="Honda M."/>
            <person name="Hosokawa S."/>
            <person name="Ichikawa Y."/>
            <person name="Idonuma A."/>
            <person name="Iijima M."/>
            <person name="Ikeda M."/>
            <person name="Ikeno M."/>
            <person name="Ito K."/>
            <person name="Ito S."/>
            <person name="Ito T."/>
            <person name="Ito Y."/>
            <person name="Ito Y."/>
            <person name="Iwabuchi A."/>
            <person name="Kamiya K."/>
            <person name="Karasawa W."/>
            <person name="Kurita K."/>
            <person name="Katagiri S."/>
            <person name="Kikuta A."/>
            <person name="Kobayashi H."/>
            <person name="Kobayashi N."/>
            <person name="Machita K."/>
            <person name="Maehara T."/>
            <person name="Masukawa M."/>
            <person name="Mizubayashi T."/>
            <person name="Mukai Y."/>
            <person name="Nagasaki H."/>
            <person name="Nagata Y."/>
            <person name="Naito S."/>
            <person name="Nakashima M."/>
            <person name="Nakama Y."/>
            <person name="Nakamichi Y."/>
            <person name="Nakamura M."/>
            <person name="Meguro A."/>
            <person name="Negishi M."/>
            <person name="Ohta I."/>
            <person name="Ohta T."/>
            <person name="Okamoto M."/>
            <person name="Ono N."/>
            <person name="Saji S."/>
            <person name="Sakaguchi M."/>
            <person name="Sakai K."/>
            <person name="Shibata M."/>
            <person name="Shimokawa T."/>
            <person name="Song J."/>
            <person name="Takazaki Y."/>
            <person name="Terasawa K."/>
            <person name="Tsugane M."/>
            <person name="Tsuji K."/>
            <person name="Ueda S."/>
            <person name="Waki K."/>
            <person name="Yamagata H."/>
            <person name="Yamamoto M."/>
            <person name="Yamamoto S."/>
            <person name="Yamane H."/>
            <person name="Yoshiki S."/>
            <person name="Yoshihara R."/>
            <person name="Yukawa K."/>
            <person name="Zhong H."/>
            <person name="Yano M."/>
            <person name="Yuan Q."/>
            <person name="Ouyang S."/>
            <person name="Liu J."/>
            <person name="Jones K.M."/>
            <person name="Gansberger K."/>
            <person name="Moffat K."/>
            <person name="Hill J."/>
            <person name="Bera J."/>
            <person name="Fadrosh D."/>
            <person name="Jin S."/>
            <person name="Johri S."/>
            <person name="Kim M."/>
            <person name="Overton L."/>
            <person name="Reardon M."/>
            <person name="Tsitrin T."/>
            <person name="Vuong H."/>
            <person name="Weaver B."/>
            <person name="Ciecko A."/>
            <person name="Tallon L."/>
            <person name="Jackson J."/>
            <person name="Pai G."/>
            <person name="Aken S.V."/>
            <person name="Utterback T."/>
            <person name="Reidmuller S."/>
            <person name="Feldblyum T."/>
            <person name="Hsiao J."/>
            <person name="Zismann V."/>
            <person name="Iobst S."/>
            <person name="de Vazeille A.R."/>
            <person name="Buell C.R."/>
            <person name="Ying K."/>
            <person name="Li Y."/>
            <person name="Lu T."/>
            <person name="Huang Y."/>
            <person name="Zhao Q."/>
            <person name="Feng Q."/>
            <person name="Zhang L."/>
            <person name="Zhu J."/>
            <person name="Weng Q."/>
            <person name="Mu J."/>
            <person name="Lu Y."/>
            <person name="Fan D."/>
            <person name="Liu Y."/>
            <person name="Guan J."/>
            <person name="Zhang Y."/>
            <person name="Yu S."/>
            <person name="Liu X."/>
            <person name="Zhang Y."/>
            <person name="Hong G."/>
            <person name="Han B."/>
            <person name="Choisne N."/>
            <person name="Demange N."/>
            <person name="Orjeda G."/>
            <person name="Samain S."/>
            <person name="Cattolico L."/>
            <person name="Pelletier E."/>
            <person name="Couloux A."/>
            <person name="Segurens B."/>
            <person name="Wincker P."/>
            <person name="D'Hont A."/>
            <person name="Scarpelli C."/>
            <person name="Weissenbach J."/>
            <person name="Salanoubat M."/>
            <person name="Quetier F."/>
            <person name="Yu Y."/>
            <person name="Kim H.R."/>
            <person name="Rambo T."/>
            <person name="Currie J."/>
            <person name="Collura K."/>
            <person name="Luo M."/>
            <person name="Yang T."/>
            <person name="Ammiraju J.S.S."/>
            <person name="Engler F."/>
            <person name="Soderlund C."/>
            <person name="Wing R.A."/>
            <person name="Palmer L.E."/>
            <person name="de la Bastide M."/>
            <person name="Spiegel L."/>
            <person name="Nascimento L."/>
            <person name="Zutavern T."/>
            <person name="O'Shaughnessy A."/>
            <person name="Dike S."/>
            <person name="Dedhia N."/>
            <person name="Preston R."/>
            <person name="Balija V."/>
            <person name="McCombie W.R."/>
            <person name="Chow T."/>
            <person name="Chen H."/>
            <person name="Chung M."/>
            <person name="Chen C."/>
            <person name="Shaw J."/>
            <person name="Wu H."/>
            <person name="Hsiao K."/>
            <person name="Chao Y."/>
            <person name="Chu M."/>
            <person name="Cheng C."/>
            <person name="Hour A."/>
            <person name="Lee P."/>
            <person name="Lin S."/>
            <person name="Lin Y."/>
            <person name="Liou J."/>
            <person name="Liu S."/>
            <person name="Hsing Y."/>
            <person name="Raghuvanshi S."/>
            <person name="Mohanty A."/>
            <person name="Bharti A.K."/>
            <person name="Gaur A."/>
            <person name="Gupta V."/>
            <person name="Kumar D."/>
            <person name="Ravi V."/>
            <person name="Vij S."/>
            <person name="Kapur A."/>
            <person name="Khurana P."/>
            <person name="Khurana P."/>
            <person name="Khurana J.P."/>
            <person name="Tyagi A.K."/>
            <person name="Gaikwad K."/>
            <person name="Singh A."/>
            <person name="Dalal V."/>
            <person name="Srivastava S."/>
            <person name="Dixit A."/>
            <person name="Pal A.K."/>
            <person name="Ghazi I.A."/>
            <person name="Yadav M."/>
            <person name="Pandit A."/>
            <person name="Bhargava A."/>
            <person name="Sureshbabu K."/>
            <person name="Batra K."/>
            <person name="Sharma T.R."/>
            <person name="Mohapatra T."/>
            <person name="Singh N.K."/>
            <person name="Messing J."/>
            <person name="Nelson A.B."/>
            <person name="Fuks G."/>
            <person name="Kavchok S."/>
            <person name="Keizer G."/>
            <person name="Linton E."/>
            <person name="Llaca V."/>
            <person name="Song R."/>
            <person name="Tanyolac B."/>
            <person name="Young S."/>
            <person name="Ho-Il K."/>
            <person name="Hahn J.H."/>
            <person name="Sangsakoo G."/>
            <person name="Vanavichit A."/>
            <person name="de Mattos Luiz.A.T."/>
            <person name="Zimmer P.D."/>
            <person name="Malone G."/>
            <person name="Dellagostin O."/>
            <person name="de Oliveira A.C."/>
            <person name="Bevan M."/>
            <person name="Bancroft I."/>
            <person name="Minx P."/>
            <person name="Cordum H."/>
            <person name="Wilson R."/>
            <person name="Cheng Z."/>
            <person name="Jin W."/>
            <person name="Jiang J."/>
            <person name="Leong S.A."/>
            <person name="Iwama H."/>
            <person name="Gojobori T."/>
            <person name="Itoh T."/>
            <person name="Niimura Y."/>
            <person name="Fujii Y."/>
            <person name="Habara T."/>
            <person name="Sakai H."/>
            <person name="Sato Y."/>
            <person name="Wilson G."/>
            <person name="Kumar K."/>
            <person name="McCouch S."/>
            <person name="Juretic N."/>
            <person name="Hoen D."/>
            <person name="Wright S."/>
            <person name="Bruskiewich R."/>
            <person name="Bureau T."/>
            <person name="Miyao A."/>
            <person name="Hirochika H."/>
            <person name="Nishikawa T."/>
            <person name="Kadowaki K."/>
            <person name="Sugiura M."/>
            <person name="Burr B."/>
            <person name="Sasaki T."/>
        </authorList>
    </citation>
    <scope>NUCLEOTIDE SEQUENCE [LARGE SCALE GENOMIC DNA]</scope>
    <source>
        <strain evidence="2">cv. Nipponbare</strain>
    </source>
</reference>
<dbReference type="EMBL" id="AP014957">
    <property type="protein sequence ID" value="BAS71676.1"/>
    <property type="molecule type" value="Genomic_DNA"/>
</dbReference>
<protein>
    <submittedName>
        <fullName evidence="1">Os01g0294400 protein</fullName>
    </submittedName>
</protein>
<keyword evidence="2" id="KW-1185">Reference proteome</keyword>
<proteinExistence type="predicted"/>
<dbReference type="Proteomes" id="UP000059680">
    <property type="component" value="Chromosome 1"/>
</dbReference>
<reference evidence="1 2" key="2">
    <citation type="journal article" date="2013" name="Plant Cell Physiol.">
        <title>Rice Annotation Project Database (RAP-DB): an integrative and interactive database for rice genomics.</title>
        <authorList>
            <person name="Sakai H."/>
            <person name="Lee S.S."/>
            <person name="Tanaka T."/>
            <person name="Numa H."/>
            <person name="Kim J."/>
            <person name="Kawahara Y."/>
            <person name="Wakimoto H."/>
            <person name="Yang C.C."/>
            <person name="Iwamoto M."/>
            <person name="Abe T."/>
            <person name="Yamada Y."/>
            <person name="Muto A."/>
            <person name="Inokuchi H."/>
            <person name="Ikemura T."/>
            <person name="Matsumoto T."/>
            <person name="Sasaki T."/>
            <person name="Itoh T."/>
        </authorList>
    </citation>
    <scope>NUCLEOTIDE SEQUENCE [LARGE SCALE GENOMIC DNA]</scope>
    <source>
        <strain evidence="2">cv. Nipponbare</strain>
    </source>
</reference>
<dbReference type="InParanoid" id="A0A0P0V1M2"/>
<name>A0A0P0V1M2_ORYSJ</name>
<gene>
    <name evidence="1" type="ordered locus">Os01g0294400</name>
    <name evidence="1" type="ORF">OSNPB_010294400</name>
</gene>
<sequence length="125" mass="14529">MANMLANNEVEHQWRSQALFGSTSASRIEVEWLREAWGSPEHPLSEEERFLDEWHIAAMADQAKGRFCKVEAPGALTLRFATGVDVPSWKQELWFCSIDLLYYMYSITDYFHTRRSEKIGLQLLS</sequence>
<dbReference type="PaxDb" id="39947-A0A0P0V1M2"/>
<evidence type="ECO:0000313" key="1">
    <source>
        <dbReference type="EMBL" id="BAS71676.1"/>
    </source>
</evidence>
<organism evidence="1 2">
    <name type="scientific">Oryza sativa subsp. japonica</name>
    <name type="common">Rice</name>
    <dbReference type="NCBI Taxonomy" id="39947"/>
    <lineage>
        <taxon>Eukaryota</taxon>
        <taxon>Viridiplantae</taxon>
        <taxon>Streptophyta</taxon>
        <taxon>Embryophyta</taxon>
        <taxon>Tracheophyta</taxon>
        <taxon>Spermatophyta</taxon>
        <taxon>Magnoliopsida</taxon>
        <taxon>Liliopsida</taxon>
        <taxon>Poales</taxon>
        <taxon>Poaceae</taxon>
        <taxon>BOP clade</taxon>
        <taxon>Oryzoideae</taxon>
        <taxon>Oryzeae</taxon>
        <taxon>Oryzinae</taxon>
        <taxon>Oryza</taxon>
        <taxon>Oryza sativa</taxon>
    </lineage>
</organism>
<evidence type="ECO:0000313" key="2">
    <source>
        <dbReference type="Proteomes" id="UP000059680"/>
    </source>
</evidence>
<accession>A0A0P0V1M2</accession>
<reference evidence="1 2" key="3">
    <citation type="journal article" date="2013" name="Rice">
        <title>Improvement of the Oryza sativa Nipponbare reference genome using next generation sequence and optical map data.</title>
        <authorList>
            <person name="Kawahara Y."/>
            <person name="de la Bastide M."/>
            <person name="Hamilton J.P."/>
            <person name="Kanamori H."/>
            <person name="McCombie W.R."/>
            <person name="Ouyang S."/>
            <person name="Schwartz D.C."/>
            <person name="Tanaka T."/>
            <person name="Wu J."/>
            <person name="Zhou S."/>
            <person name="Childs K.L."/>
            <person name="Davidson R.M."/>
            <person name="Lin H."/>
            <person name="Quesada-Ocampo L."/>
            <person name="Vaillancourt B."/>
            <person name="Sakai H."/>
            <person name="Lee S.S."/>
            <person name="Kim J."/>
            <person name="Numa H."/>
            <person name="Itoh T."/>
            <person name="Buell C.R."/>
            <person name="Matsumoto T."/>
        </authorList>
    </citation>
    <scope>NUCLEOTIDE SEQUENCE [LARGE SCALE GENOMIC DNA]</scope>
    <source>
        <strain evidence="2">cv. Nipponbare</strain>
    </source>
</reference>
<dbReference type="AlphaFoldDB" id="A0A0P0V1M2"/>